<dbReference type="OrthoDB" id="29935at10239"/>
<accession>K4F704</accession>
<dbReference type="KEGG" id="vg:13994083"/>
<sequence length="482" mass="54846">MNTIKVQIKTVLLGNCKYDVDLYNVLTKELQNDTIVSYVLSPSKIFAYVVQSTDDFGITIESNGVFHHIDDIYNKFLSDFPNVLLETLKYDDIAVEIIHSDEDEPTFGENFDESNLSNEELKKASDEFNSLVAELAVAEYETKISGTELIEDIISAFDAIENNLPYAVSEPTKEKIDSHEMNVNEMKKVIQGLRDVGETLTMAEAVQGTEKVEVDITNKTMTLSSESELDSSESELDSEELAAYSIGDTVVETVTLKVALISFNAFDDYASKHNIVGWDLLTPTTLLIKYMEDGSTSEEKIKKFHEMMDSLDTGWVDKTSNDVKFLSELHQVFERDLTEEFLGRVKKHNTFVRENLAKIRAALLDMEADYEKVKDEVNLTIDWETLTAFASKKERTENRIKGVETGYNVENRFVNGKPENIVRVNTGLSEGDFYIPLHLLTNEIREKYVLENHVYYIDDVPDYAFYEVAVNGHFMIIEKTDL</sequence>
<dbReference type="GeneID" id="13994083"/>
<reference evidence="1 2" key="1">
    <citation type="journal article" date="2014" name="Virology">
        <title>Supersize me: Cronobacter sakazakii phage GAP32.</title>
        <authorList>
            <person name="Abbasifar R."/>
            <person name="Griffiths M.W."/>
            <person name="Sabour P.M."/>
            <person name="Ackermann H.-W."/>
            <person name="Vandersteegen K."/>
            <person name="Lavigne R."/>
            <person name="Noben J.-P."/>
            <person name="Villa A.A."/>
            <person name="Abbasifar A."/>
            <person name="Nash J.H.E."/>
            <person name="Kropinski A.M."/>
        </authorList>
    </citation>
    <scope>NUCLEOTIDE SEQUENCE [LARGE SCALE GENOMIC DNA]</scope>
    <source>
        <strain evidence="1">GAP-32</strain>
    </source>
</reference>
<name>K4F704_9CAUD</name>
<evidence type="ECO:0000313" key="1">
    <source>
        <dbReference type="EMBL" id="AFC21793.1"/>
    </source>
</evidence>
<gene>
    <name evidence="1" type="ORF">GAP32_343</name>
</gene>
<dbReference type="EMBL" id="JN882285">
    <property type="protein sequence ID" value="AFC21793.1"/>
    <property type="molecule type" value="Genomic_DNA"/>
</dbReference>
<organism evidence="1 2">
    <name type="scientific">Cronobacter phage vB_CsaM_GAP32</name>
    <dbReference type="NCBI Taxonomy" id="1141136"/>
    <lineage>
        <taxon>Viruses</taxon>
        <taxon>Duplodnaviria</taxon>
        <taxon>Heunggongvirae</taxon>
        <taxon>Uroviricota</taxon>
        <taxon>Caudoviricetes</taxon>
        <taxon>Mimasvirus</taxon>
        <taxon>Mimasvirus GAP32</taxon>
    </lineage>
</organism>
<evidence type="ECO:0000313" key="2">
    <source>
        <dbReference type="Proteomes" id="UP000000457"/>
    </source>
</evidence>
<dbReference type="RefSeq" id="YP_006987448.1">
    <property type="nucleotide sequence ID" value="NC_019401.1"/>
</dbReference>
<protein>
    <submittedName>
        <fullName evidence="1">Uncharacterized protein</fullName>
    </submittedName>
</protein>
<proteinExistence type="predicted"/>
<dbReference type="Proteomes" id="UP000000457">
    <property type="component" value="Segment"/>
</dbReference>
<keyword evidence="2" id="KW-1185">Reference proteome</keyword>